<feature type="domain" description="Histidine kinase" evidence="10">
    <location>
        <begin position="221"/>
        <end position="423"/>
    </location>
</feature>
<evidence type="ECO:0000313" key="11">
    <source>
        <dbReference type="EMBL" id="SER89058.1"/>
    </source>
</evidence>
<dbReference type="PRINTS" id="PR00344">
    <property type="entry name" value="BCTRLSENSOR"/>
</dbReference>
<reference evidence="12" key="1">
    <citation type="submission" date="2016-10" db="EMBL/GenBank/DDBJ databases">
        <authorList>
            <person name="de Groot N.N."/>
        </authorList>
    </citation>
    <scope>NUCLEOTIDE SEQUENCE [LARGE SCALE GENOMIC DNA]</scope>
    <source>
        <strain evidence="12">10nlg</strain>
    </source>
</reference>
<dbReference type="AlphaFoldDB" id="A0A1H9SVY4"/>
<keyword evidence="9" id="KW-1133">Transmembrane helix</keyword>
<dbReference type="InterPro" id="IPR036890">
    <property type="entry name" value="HATPase_C_sf"/>
</dbReference>
<dbReference type="GO" id="GO:0000155">
    <property type="term" value="F:phosphorelay sensor kinase activity"/>
    <property type="evidence" value="ECO:0007669"/>
    <property type="project" value="TreeGrafter"/>
</dbReference>
<feature type="transmembrane region" description="Helical" evidence="9">
    <location>
        <begin position="61"/>
        <end position="78"/>
    </location>
</feature>
<gene>
    <name evidence="11" type="ORF">SAMN05444126_10838</name>
</gene>
<organism evidence="11 12">
    <name type="scientific">Salisediminibacterium halotolerans</name>
    <dbReference type="NCBI Taxonomy" id="517425"/>
    <lineage>
        <taxon>Bacteria</taxon>
        <taxon>Bacillati</taxon>
        <taxon>Bacillota</taxon>
        <taxon>Bacilli</taxon>
        <taxon>Bacillales</taxon>
        <taxon>Bacillaceae</taxon>
        <taxon>Salisediminibacterium</taxon>
    </lineage>
</organism>
<dbReference type="InterPro" id="IPR005467">
    <property type="entry name" value="His_kinase_dom"/>
</dbReference>
<evidence type="ECO:0000256" key="5">
    <source>
        <dbReference type="ARBA" id="ARBA00022741"/>
    </source>
</evidence>
<dbReference type="EC" id="2.7.13.3" evidence="2"/>
<dbReference type="STRING" id="1464123.SAMN05444126_10838"/>
<dbReference type="Proteomes" id="UP000199318">
    <property type="component" value="Unassembled WGS sequence"/>
</dbReference>
<keyword evidence="6 11" id="KW-0418">Kinase</keyword>
<proteinExistence type="predicted"/>
<comment type="caution">
    <text evidence="11">The sequence shown here is derived from an EMBL/GenBank/DDBJ whole genome shotgun (WGS) entry which is preliminary data.</text>
</comment>
<evidence type="ECO:0000256" key="4">
    <source>
        <dbReference type="ARBA" id="ARBA00022679"/>
    </source>
</evidence>
<dbReference type="PROSITE" id="PS50109">
    <property type="entry name" value="HIS_KIN"/>
    <property type="match status" value="1"/>
</dbReference>
<keyword evidence="12" id="KW-1185">Reference proteome</keyword>
<dbReference type="InterPro" id="IPR003594">
    <property type="entry name" value="HATPase_dom"/>
</dbReference>
<keyword evidence="4" id="KW-0808">Transferase</keyword>
<dbReference type="SMART" id="SM00387">
    <property type="entry name" value="HATPase_c"/>
    <property type="match status" value="1"/>
</dbReference>
<keyword evidence="9" id="KW-0812">Transmembrane</keyword>
<dbReference type="SUPFAM" id="SSF55874">
    <property type="entry name" value="ATPase domain of HSP90 chaperone/DNA topoisomerase II/histidine kinase"/>
    <property type="match status" value="1"/>
</dbReference>
<keyword evidence="5" id="KW-0547">Nucleotide-binding</keyword>
<dbReference type="Gene3D" id="3.30.565.10">
    <property type="entry name" value="Histidine kinase-like ATPase, C-terminal domain"/>
    <property type="match status" value="1"/>
</dbReference>
<dbReference type="Pfam" id="PF02518">
    <property type="entry name" value="HATPase_c"/>
    <property type="match status" value="1"/>
</dbReference>
<evidence type="ECO:0000256" key="1">
    <source>
        <dbReference type="ARBA" id="ARBA00000085"/>
    </source>
</evidence>
<name>A0A1H9SVY4_9BACI</name>
<sequence>MMLNGKNFNVVCVYIAMIGLILVSDLFHLIEMESSFFITLSVPVFLLFLLYFHFLSPVRSGLIVGLSVFGFRTTLSVIEEVPLAEALLLHAPVVVFFVIYGILFWLFYLQRFYSNPGFIGVYAIILDTASAFAELAIRNELALTDPSLSLMTTVILLAVLRNFFVMGFFMLILYNKEQTKYEEQKKQSDHMFLLISDLFAESAQLRYSMARSEKITSNLYYLSKELKQDASPVLAKKSLEAAGEVHDLKKEYQRTHAALSQIIKDQKKTEKLNVCQLLEILIKSNESYAAYLEKNIVISVSIHNKEDVIHSFLTISVLNNLISNSIEAIEHEGHINIKIDNPENTDFINIKVTDNGPGVKDNNKSLIFSAGFTTKFNDEGIPSNGIGLSYIKYSLEKFNGGISLIESTPNIRTCFSVEIPRDIQLN</sequence>
<feature type="transmembrane region" description="Helical" evidence="9">
    <location>
        <begin position="149"/>
        <end position="174"/>
    </location>
</feature>
<evidence type="ECO:0000259" key="10">
    <source>
        <dbReference type="PROSITE" id="PS50109"/>
    </source>
</evidence>
<feature type="transmembrane region" description="Helical" evidence="9">
    <location>
        <begin position="116"/>
        <end position="137"/>
    </location>
</feature>
<evidence type="ECO:0000256" key="2">
    <source>
        <dbReference type="ARBA" id="ARBA00012438"/>
    </source>
</evidence>
<keyword evidence="3" id="KW-0597">Phosphoprotein</keyword>
<evidence type="ECO:0000256" key="8">
    <source>
        <dbReference type="ARBA" id="ARBA00023012"/>
    </source>
</evidence>
<dbReference type="PANTHER" id="PTHR43547:SF10">
    <property type="entry name" value="SENSOR HISTIDINE KINASE DCUS"/>
    <property type="match status" value="1"/>
</dbReference>
<comment type="catalytic activity">
    <reaction evidence="1">
        <text>ATP + protein L-histidine = ADP + protein N-phospho-L-histidine.</text>
        <dbReference type="EC" id="2.7.13.3"/>
    </reaction>
</comment>
<evidence type="ECO:0000256" key="3">
    <source>
        <dbReference type="ARBA" id="ARBA00022553"/>
    </source>
</evidence>
<evidence type="ECO:0000256" key="6">
    <source>
        <dbReference type="ARBA" id="ARBA00022777"/>
    </source>
</evidence>
<evidence type="ECO:0000256" key="7">
    <source>
        <dbReference type="ARBA" id="ARBA00022840"/>
    </source>
</evidence>
<accession>A0A1H9SVY4</accession>
<dbReference type="InterPro" id="IPR004358">
    <property type="entry name" value="Sig_transdc_His_kin-like_C"/>
</dbReference>
<evidence type="ECO:0000313" key="12">
    <source>
        <dbReference type="Proteomes" id="UP000199318"/>
    </source>
</evidence>
<keyword evidence="7" id="KW-0067">ATP-binding</keyword>
<feature type="transmembrane region" description="Helical" evidence="9">
    <location>
        <begin position="7"/>
        <end position="30"/>
    </location>
</feature>
<feature type="transmembrane region" description="Helical" evidence="9">
    <location>
        <begin position="90"/>
        <end position="109"/>
    </location>
</feature>
<keyword evidence="9" id="KW-0472">Membrane</keyword>
<evidence type="ECO:0000256" key="9">
    <source>
        <dbReference type="SAM" id="Phobius"/>
    </source>
</evidence>
<feature type="transmembrane region" description="Helical" evidence="9">
    <location>
        <begin position="36"/>
        <end position="54"/>
    </location>
</feature>
<dbReference type="GO" id="GO:0005524">
    <property type="term" value="F:ATP binding"/>
    <property type="evidence" value="ECO:0007669"/>
    <property type="project" value="UniProtKB-KW"/>
</dbReference>
<protein>
    <recommendedName>
        <fullName evidence="2">histidine kinase</fullName>
        <ecNumber evidence="2">2.7.13.3</ecNumber>
    </recommendedName>
</protein>
<dbReference type="EMBL" id="FOGV01000008">
    <property type="protein sequence ID" value="SER89058.1"/>
    <property type="molecule type" value="Genomic_DNA"/>
</dbReference>
<dbReference type="PANTHER" id="PTHR43547">
    <property type="entry name" value="TWO-COMPONENT HISTIDINE KINASE"/>
    <property type="match status" value="1"/>
</dbReference>
<dbReference type="OrthoDB" id="1674512at2"/>
<keyword evidence="8" id="KW-0902">Two-component regulatory system</keyword>